<dbReference type="Pfam" id="PF12704">
    <property type="entry name" value="MacB_PCD"/>
    <property type="match status" value="1"/>
</dbReference>
<name>X1QAD3_9ZZZZ</name>
<organism evidence="2">
    <name type="scientific">marine sediment metagenome</name>
    <dbReference type="NCBI Taxonomy" id="412755"/>
    <lineage>
        <taxon>unclassified sequences</taxon>
        <taxon>metagenomes</taxon>
        <taxon>ecological metagenomes</taxon>
    </lineage>
</organism>
<feature type="domain" description="MacB-like periplasmic core" evidence="1">
    <location>
        <begin position="15"/>
        <end position="148"/>
    </location>
</feature>
<comment type="caution">
    <text evidence="2">The sequence shown here is derived from an EMBL/GenBank/DDBJ whole genome shotgun (WGS) entry which is preliminary data.</text>
</comment>
<dbReference type="AlphaFoldDB" id="X1QAD3"/>
<feature type="non-terminal residue" evidence="2">
    <location>
        <position position="160"/>
    </location>
</feature>
<proteinExistence type="predicted"/>
<accession>X1QAD3</accession>
<dbReference type="InterPro" id="IPR025857">
    <property type="entry name" value="MacB_PCD"/>
</dbReference>
<protein>
    <recommendedName>
        <fullName evidence="1">MacB-like periplasmic core domain-containing protein</fullName>
    </recommendedName>
</protein>
<dbReference type="EMBL" id="BARV01025062">
    <property type="protein sequence ID" value="GAI40234.1"/>
    <property type="molecule type" value="Genomic_DNA"/>
</dbReference>
<sequence length="160" mass="18824">MLYRVEEDQYYSGEVYHVNVTPYVSGPVWREKIPEIEEATRYAGTGGLLFRYGENSFFEDDIRAVDSSFLKMFKFPLKQGNPETALEEPYSIVITEEIAEKYFGKEEPMGKSFRVNNQYDFKVTGILKKLPKNTILQFEMLVPFEFMKTRDWYTDSWGTN</sequence>
<evidence type="ECO:0000313" key="2">
    <source>
        <dbReference type="EMBL" id="GAI40234.1"/>
    </source>
</evidence>
<evidence type="ECO:0000259" key="1">
    <source>
        <dbReference type="Pfam" id="PF12704"/>
    </source>
</evidence>
<gene>
    <name evidence="2" type="ORF">S06H3_40782</name>
</gene>
<reference evidence="2" key="1">
    <citation type="journal article" date="2014" name="Front. Microbiol.">
        <title>High frequency of phylogenetically diverse reductive dehalogenase-homologous genes in deep subseafloor sedimentary metagenomes.</title>
        <authorList>
            <person name="Kawai M."/>
            <person name="Futagami T."/>
            <person name="Toyoda A."/>
            <person name="Takaki Y."/>
            <person name="Nishi S."/>
            <person name="Hori S."/>
            <person name="Arai W."/>
            <person name="Tsubouchi T."/>
            <person name="Morono Y."/>
            <person name="Uchiyama I."/>
            <person name="Ito T."/>
            <person name="Fujiyama A."/>
            <person name="Inagaki F."/>
            <person name="Takami H."/>
        </authorList>
    </citation>
    <scope>NUCLEOTIDE SEQUENCE</scope>
    <source>
        <strain evidence="2">Expedition CK06-06</strain>
    </source>
</reference>